<dbReference type="EMBL" id="CM026421">
    <property type="protein sequence ID" value="KAG0591045.1"/>
    <property type="molecule type" value="Genomic_DNA"/>
</dbReference>
<keyword evidence="2" id="KW-0812">Transmembrane</keyword>
<sequence length="414" mass="44046">MECCVSVCHGSFASSPGLNLKRERGVRCCGDVPRLRIAATSTLPGKSPGSSRRVSYQEPQRLLQTEDRRNTSFQGRGSSTPQLDGPSTSGREDSGSGIAEADYTIQLTTSNEDRASLSFPNAGIMLSLIGEGGEALVQRILPVQEDTNPGSERFQRGAVDVVHFRGPNVGRISALWIAPEAGTWQLGQVTVIMMPCEKQGEQDLTPKKGLCYIFNAKDIRLGDGEDTSAAELKPSQVLECNGPEDPAVLAVKTPNEPPKTPQDSARLREASMREYEALKLFLLGSTAGMVGVGTLGLYLLGAQDMAQGFAVGGAAGLVYLFLIQRAVDQIPGPDQPQNLQKNGSVYSNLKVKTPAASFALFVGVALVVTRASQASTVINLPPQELLAGVLGFFTSKIAVFLAAFRSSEGENDSK</sequence>
<dbReference type="AlphaFoldDB" id="A0A8T0J681"/>
<dbReference type="PANTHER" id="PTHR36330:SF2">
    <property type="entry name" value="LIPASE_LIPOOXYGENASE, PLAT_LH2 FAMILY PROTEIN"/>
    <property type="match status" value="1"/>
</dbReference>
<evidence type="ECO:0000256" key="2">
    <source>
        <dbReference type="SAM" id="Phobius"/>
    </source>
</evidence>
<feature type="compositionally biased region" description="Polar residues" evidence="1">
    <location>
        <begin position="39"/>
        <end position="58"/>
    </location>
</feature>
<feature type="domain" description="DUF7755" evidence="3">
    <location>
        <begin position="103"/>
        <end position="237"/>
    </location>
</feature>
<accession>A0A8T0J681</accession>
<proteinExistence type="predicted"/>
<keyword evidence="5" id="KW-1185">Reference proteome</keyword>
<protein>
    <recommendedName>
        <fullName evidence="3">DUF7755 domain-containing protein</fullName>
    </recommendedName>
</protein>
<feature type="region of interest" description="Disordered" evidence="1">
    <location>
        <begin position="39"/>
        <end position="98"/>
    </location>
</feature>
<feature type="compositionally biased region" description="Polar residues" evidence="1">
    <location>
        <begin position="71"/>
        <end position="89"/>
    </location>
</feature>
<feature type="transmembrane region" description="Helical" evidence="2">
    <location>
        <begin position="385"/>
        <end position="404"/>
    </location>
</feature>
<dbReference type="PANTHER" id="PTHR36330">
    <property type="entry name" value="LIPASE/LIPOOXYGENASE, PLAT/LH2 FAMILY PROTEIN"/>
    <property type="match status" value="1"/>
</dbReference>
<dbReference type="Gene3D" id="2.60.60.20">
    <property type="entry name" value="PLAT/LH2 domain"/>
    <property type="match status" value="1"/>
</dbReference>
<gene>
    <name evidence="4" type="ORF">KC19_1G145000</name>
</gene>
<name>A0A8T0J681_CERPU</name>
<comment type="caution">
    <text evidence="4">The sequence shown here is derived from an EMBL/GenBank/DDBJ whole genome shotgun (WGS) entry which is preliminary data.</text>
</comment>
<organism evidence="4 5">
    <name type="scientific">Ceratodon purpureus</name>
    <name type="common">Fire moss</name>
    <name type="synonym">Dicranum purpureum</name>
    <dbReference type="NCBI Taxonomy" id="3225"/>
    <lineage>
        <taxon>Eukaryota</taxon>
        <taxon>Viridiplantae</taxon>
        <taxon>Streptophyta</taxon>
        <taxon>Embryophyta</taxon>
        <taxon>Bryophyta</taxon>
        <taxon>Bryophytina</taxon>
        <taxon>Bryopsida</taxon>
        <taxon>Dicranidae</taxon>
        <taxon>Pseudoditrichales</taxon>
        <taxon>Ditrichaceae</taxon>
        <taxon>Ceratodon</taxon>
    </lineage>
</organism>
<keyword evidence="2" id="KW-0472">Membrane</keyword>
<evidence type="ECO:0000259" key="3">
    <source>
        <dbReference type="Pfam" id="PF24938"/>
    </source>
</evidence>
<evidence type="ECO:0000313" key="4">
    <source>
        <dbReference type="EMBL" id="KAG0591045.1"/>
    </source>
</evidence>
<dbReference type="Pfam" id="PF24938">
    <property type="entry name" value="DUF7755"/>
    <property type="match status" value="1"/>
</dbReference>
<dbReference type="InterPro" id="IPR056657">
    <property type="entry name" value="DUF7755"/>
</dbReference>
<keyword evidence="2" id="KW-1133">Transmembrane helix</keyword>
<evidence type="ECO:0000313" key="5">
    <source>
        <dbReference type="Proteomes" id="UP000822688"/>
    </source>
</evidence>
<feature type="transmembrane region" description="Helical" evidence="2">
    <location>
        <begin position="355"/>
        <end position="373"/>
    </location>
</feature>
<evidence type="ECO:0000256" key="1">
    <source>
        <dbReference type="SAM" id="MobiDB-lite"/>
    </source>
</evidence>
<feature type="transmembrane region" description="Helical" evidence="2">
    <location>
        <begin position="306"/>
        <end position="323"/>
    </location>
</feature>
<feature type="transmembrane region" description="Helical" evidence="2">
    <location>
        <begin position="280"/>
        <end position="300"/>
    </location>
</feature>
<dbReference type="Proteomes" id="UP000822688">
    <property type="component" value="Chromosome 1"/>
</dbReference>
<reference evidence="4" key="1">
    <citation type="submission" date="2020-06" db="EMBL/GenBank/DDBJ databases">
        <title>WGS assembly of Ceratodon purpureus strain R40.</title>
        <authorList>
            <person name="Carey S.B."/>
            <person name="Jenkins J."/>
            <person name="Shu S."/>
            <person name="Lovell J.T."/>
            <person name="Sreedasyam A."/>
            <person name="Maumus F."/>
            <person name="Tiley G.P."/>
            <person name="Fernandez-Pozo N."/>
            <person name="Barry K."/>
            <person name="Chen C."/>
            <person name="Wang M."/>
            <person name="Lipzen A."/>
            <person name="Daum C."/>
            <person name="Saski C.A."/>
            <person name="Payton A.C."/>
            <person name="Mcbreen J.C."/>
            <person name="Conrad R.E."/>
            <person name="Kollar L.M."/>
            <person name="Olsson S."/>
            <person name="Huttunen S."/>
            <person name="Landis J.B."/>
            <person name="Wickett N.J."/>
            <person name="Johnson M.G."/>
            <person name="Rensing S.A."/>
            <person name="Grimwood J."/>
            <person name="Schmutz J."/>
            <person name="Mcdaniel S.F."/>
        </authorList>
    </citation>
    <scope>NUCLEOTIDE SEQUENCE</scope>
    <source>
        <strain evidence="4">R40</strain>
    </source>
</reference>